<evidence type="ECO:0000313" key="2">
    <source>
        <dbReference type="Proteomes" id="UP001223079"/>
    </source>
</evidence>
<dbReference type="RefSeq" id="WP_307122298.1">
    <property type="nucleotide sequence ID" value="NZ_JAUSTM010000018.1"/>
</dbReference>
<accession>A0ABT9YUY6</accession>
<evidence type="ECO:0000313" key="1">
    <source>
        <dbReference type="EMBL" id="MDQ0223143.1"/>
    </source>
</evidence>
<comment type="caution">
    <text evidence="1">The sequence shown here is derived from an EMBL/GenBank/DDBJ whole genome shotgun (WGS) entry which is preliminary data.</text>
</comment>
<dbReference type="EMBL" id="JAUSTM010000018">
    <property type="protein sequence ID" value="MDQ0223143.1"/>
    <property type="molecule type" value="Genomic_DNA"/>
</dbReference>
<organism evidence="1 2">
    <name type="scientific">Streptococcus moroccensis</name>
    <dbReference type="NCBI Taxonomy" id="1451356"/>
    <lineage>
        <taxon>Bacteria</taxon>
        <taxon>Bacillati</taxon>
        <taxon>Bacillota</taxon>
        <taxon>Bacilli</taxon>
        <taxon>Lactobacillales</taxon>
        <taxon>Streptococcaceae</taxon>
        <taxon>Streptococcus</taxon>
    </lineage>
</organism>
<evidence type="ECO:0008006" key="3">
    <source>
        <dbReference type="Google" id="ProtNLM"/>
    </source>
</evidence>
<reference evidence="1 2" key="1">
    <citation type="submission" date="2023-07" db="EMBL/GenBank/DDBJ databases">
        <title>Genomic Encyclopedia of Type Strains, Phase IV (KMG-IV): sequencing the most valuable type-strain genomes for metagenomic binning, comparative biology and taxonomic classification.</title>
        <authorList>
            <person name="Goeker M."/>
        </authorList>
    </citation>
    <scope>NUCLEOTIDE SEQUENCE [LARGE SCALE GENOMIC DNA]</scope>
    <source>
        <strain evidence="1 2">DSM 105143</strain>
    </source>
</reference>
<keyword evidence="2" id="KW-1185">Reference proteome</keyword>
<proteinExistence type="predicted"/>
<gene>
    <name evidence="1" type="ORF">J2S23_001718</name>
</gene>
<sequence length="197" mass="21582">MRKTLFISFCIAILGLLGIGVVAFASQEDTTESIHHTWSLEATIIDDIYIGGLNQPVHLIIEQGDQTETSVLVSGKVPKRSLESLADPDYTTVSPNELLLSFERWNSGIGTSHININEDKREAVTIHVILDHKSLLKQLRLDNSGGDITVTVSKELALTYKLDAHGYGTVSKTTSVRDAPSLLEVHNYGGDITVKTR</sequence>
<protein>
    <recommendedName>
        <fullName evidence="3">Adhesin domain-containing protein</fullName>
    </recommendedName>
</protein>
<dbReference type="Proteomes" id="UP001223079">
    <property type="component" value="Unassembled WGS sequence"/>
</dbReference>
<name>A0ABT9YUY6_9STRE</name>